<reference evidence="2 3" key="1">
    <citation type="submission" date="2024-09" db="EMBL/GenBank/DDBJ databases">
        <authorList>
            <person name="Sun Q."/>
            <person name="Mori K."/>
        </authorList>
    </citation>
    <scope>NUCLEOTIDE SEQUENCE [LARGE SCALE GENOMIC DNA]</scope>
    <source>
        <strain evidence="2 3">CCM 7609</strain>
    </source>
</reference>
<gene>
    <name evidence="2" type="ORF">ACFFX0_24705</name>
</gene>
<evidence type="ECO:0000313" key="3">
    <source>
        <dbReference type="Proteomes" id="UP001589575"/>
    </source>
</evidence>
<dbReference type="Proteomes" id="UP001589575">
    <property type="component" value="Unassembled WGS sequence"/>
</dbReference>
<evidence type="ECO:0000313" key="2">
    <source>
        <dbReference type="EMBL" id="MFB9074220.1"/>
    </source>
</evidence>
<keyword evidence="3" id="KW-1185">Reference proteome</keyword>
<sequence>MQEPHCPWSQPFLGEVLPARSRRASSRVVRVSTVSSWSVPSIRRVMPCSGTCCEACGDSVCGGSWSGWCSATCSKGPPCPAACGAAAHTLPRGGTPGHTRGPLRTARSEPGPQLPDRAEYSAIASRMAFRARERSPEAS</sequence>
<proteinExistence type="predicted"/>
<organism evidence="2 3">
    <name type="scientific">Citricoccus parietis</name>
    <dbReference type="NCBI Taxonomy" id="592307"/>
    <lineage>
        <taxon>Bacteria</taxon>
        <taxon>Bacillati</taxon>
        <taxon>Actinomycetota</taxon>
        <taxon>Actinomycetes</taxon>
        <taxon>Micrococcales</taxon>
        <taxon>Micrococcaceae</taxon>
        <taxon>Citricoccus</taxon>
    </lineage>
</organism>
<feature type="region of interest" description="Disordered" evidence="1">
    <location>
        <begin position="90"/>
        <end position="116"/>
    </location>
</feature>
<protein>
    <submittedName>
        <fullName evidence="2">Uncharacterized protein</fullName>
    </submittedName>
</protein>
<feature type="compositionally biased region" description="Low complexity" evidence="1">
    <location>
        <begin position="90"/>
        <end position="105"/>
    </location>
</feature>
<evidence type="ECO:0000256" key="1">
    <source>
        <dbReference type="SAM" id="MobiDB-lite"/>
    </source>
</evidence>
<name>A0ABV5G5L4_9MICC</name>
<dbReference type="EMBL" id="JBHMFI010000002">
    <property type="protein sequence ID" value="MFB9074220.1"/>
    <property type="molecule type" value="Genomic_DNA"/>
</dbReference>
<accession>A0ABV5G5L4</accession>
<comment type="caution">
    <text evidence="2">The sequence shown here is derived from an EMBL/GenBank/DDBJ whole genome shotgun (WGS) entry which is preliminary data.</text>
</comment>